<reference evidence="1" key="3">
    <citation type="submission" date="2023-05" db="EMBL/GenBank/DDBJ databases">
        <authorList>
            <person name="Smith C.H."/>
        </authorList>
    </citation>
    <scope>NUCLEOTIDE SEQUENCE</scope>
    <source>
        <strain evidence="1">CHS0354</strain>
        <tissue evidence="1">Mantle</tissue>
    </source>
</reference>
<dbReference type="AlphaFoldDB" id="A0AAE0T334"/>
<gene>
    <name evidence="1" type="ORF">CHS0354_026378</name>
</gene>
<keyword evidence="2" id="KW-1185">Reference proteome</keyword>
<protein>
    <submittedName>
        <fullName evidence="1">Uncharacterized protein</fullName>
    </submittedName>
</protein>
<dbReference type="Gene3D" id="3.30.420.40">
    <property type="match status" value="1"/>
</dbReference>
<reference evidence="1" key="2">
    <citation type="journal article" date="2021" name="Genome Biol. Evol.">
        <title>Developing a high-quality reference genome for a parasitic bivalve with doubly uniparental inheritance (Bivalvia: Unionida).</title>
        <authorList>
            <person name="Smith C.H."/>
        </authorList>
    </citation>
    <scope>NUCLEOTIDE SEQUENCE</scope>
    <source>
        <strain evidence="1">CHS0354</strain>
        <tissue evidence="1">Mantle</tissue>
    </source>
</reference>
<dbReference type="SUPFAM" id="SSF53067">
    <property type="entry name" value="Actin-like ATPase domain"/>
    <property type="match status" value="1"/>
</dbReference>
<dbReference type="PANTHER" id="PTHR14187:SF5">
    <property type="entry name" value="HEAT SHOCK 70 KDA PROTEIN 12A"/>
    <property type="match status" value="1"/>
</dbReference>
<reference evidence="1" key="1">
    <citation type="journal article" date="2021" name="Genome Biol. Evol.">
        <title>A High-Quality Reference Genome for a Parasitic Bivalve with Doubly Uniparental Inheritance (Bivalvia: Unionida).</title>
        <authorList>
            <person name="Smith C.H."/>
        </authorList>
    </citation>
    <scope>NUCLEOTIDE SEQUENCE</scope>
    <source>
        <strain evidence="1">CHS0354</strain>
    </source>
</reference>
<evidence type="ECO:0000313" key="2">
    <source>
        <dbReference type="Proteomes" id="UP001195483"/>
    </source>
</evidence>
<organism evidence="1 2">
    <name type="scientific">Potamilus streckersoni</name>
    <dbReference type="NCBI Taxonomy" id="2493646"/>
    <lineage>
        <taxon>Eukaryota</taxon>
        <taxon>Metazoa</taxon>
        <taxon>Spiralia</taxon>
        <taxon>Lophotrochozoa</taxon>
        <taxon>Mollusca</taxon>
        <taxon>Bivalvia</taxon>
        <taxon>Autobranchia</taxon>
        <taxon>Heteroconchia</taxon>
        <taxon>Palaeoheterodonta</taxon>
        <taxon>Unionida</taxon>
        <taxon>Unionoidea</taxon>
        <taxon>Unionidae</taxon>
        <taxon>Ambleminae</taxon>
        <taxon>Lampsilini</taxon>
        <taxon>Potamilus</taxon>
    </lineage>
</organism>
<dbReference type="InterPro" id="IPR043129">
    <property type="entry name" value="ATPase_NBD"/>
</dbReference>
<sequence length="475" mass="53715">MSNKKEKIVVAAIDFGTTYSGYAFSFKHDYETDPTKVSANHVWNSGSLLSLKQPTCVLCKPDGQFDSFGYDAEDRYIALAEENNHGKWYFFRRFKMVLHEKQAGIDGSLLTIALEPETASMYCQLLSSDKLSSMGKFDDKKYMVIDLGASGGAWGGTKVDEEFNQMIIKIIGAPTFKKFCDQHKAGHMELLREFEIKKRKVRTDKNEKITLTVPLALNDTYEKICNETIKDAIEQTPYKGKIVWIKDKIRLDAELFRNLFQNCISNITKHLADLLEKPGVKETSTLLMVGGFSECQLMQEAIRTSFPKAKVVIPKEAGLAVLNGAVIFGHTPQIITSRIAKYTYGINISPPFDPARYPQDKKVSVGGYDRCKDVFKKYIEVGESVKTHEGRTGKHVTIKSNQKEMLLKVYASPDKNPMFVTEPNCEMLGKVVVKLPDTAENMRVDVKMMFGETELMVEAEEETMKSKFVAYFDFL</sequence>
<evidence type="ECO:0000313" key="1">
    <source>
        <dbReference type="EMBL" id="KAK3602826.1"/>
    </source>
</evidence>
<dbReference type="Proteomes" id="UP001195483">
    <property type="component" value="Unassembled WGS sequence"/>
</dbReference>
<comment type="caution">
    <text evidence="1">The sequence shown here is derived from an EMBL/GenBank/DDBJ whole genome shotgun (WGS) entry which is preliminary data.</text>
</comment>
<accession>A0AAE0T334</accession>
<dbReference type="PANTHER" id="PTHR14187">
    <property type="entry name" value="ALPHA KINASE/ELONGATION FACTOR 2 KINASE"/>
    <property type="match status" value="1"/>
</dbReference>
<dbReference type="EMBL" id="JAEAOA010001575">
    <property type="protein sequence ID" value="KAK3602826.1"/>
    <property type="molecule type" value="Genomic_DNA"/>
</dbReference>
<proteinExistence type="predicted"/>
<name>A0AAE0T334_9BIVA</name>